<dbReference type="EMBL" id="LAZR01001853">
    <property type="protein sequence ID" value="KKN38085.1"/>
    <property type="molecule type" value="Genomic_DNA"/>
</dbReference>
<sequence>MSFPLFVEFGNEIYISPTRLRIALRLIKQKLIHAHESNFLSKNFEIEFQKKVVSILKDKGIETEDPISNIELINLKDKKNDTFEIDILGYDEENIYIIECKSFHPHPFYMLKEGRGRRKLNLKRFSSKFTENIKPWLINRLNIKPINGSITIQCYQQEIRTKKGRPFQFSLPERFMNISPKKIHSH</sequence>
<comment type="caution">
    <text evidence="1">The sequence shown here is derived from an EMBL/GenBank/DDBJ whole genome shotgun (WGS) entry which is preliminary data.</text>
</comment>
<reference evidence="1" key="1">
    <citation type="journal article" date="2015" name="Nature">
        <title>Complex archaea that bridge the gap between prokaryotes and eukaryotes.</title>
        <authorList>
            <person name="Spang A."/>
            <person name="Saw J.H."/>
            <person name="Jorgensen S.L."/>
            <person name="Zaremba-Niedzwiedzka K."/>
            <person name="Martijn J."/>
            <person name="Lind A.E."/>
            <person name="van Eijk R."/>
            <person name="Schleper C."/>
            <person name="Guy L."/>
            <person name="Ettema T.J."/>
        </authorList>
    </citation>
    <scope>NUCLEOTIDE SEQUENCE</scope>
</reference>
<accession>A0A0F9Q2C5</accession>
<organism evidence="1">
    <name type="scientific">marine sediment metagenome</name>
    <dbReference type="NCBI Taxonomy" id="412755"/>
    <lineage>
        <taxon>unclassified sequences</taxon>
        <taxon>metagenomes</taxon>
        <taxon>ecological metagenomes</taxon>
    </lineage>
</organism>
<name>A0A0F9Q2C5_9ZZZZ</name>
<protein>
    <recommendedName>
        <fullName evidence="2">NERD domain-containing protein</fullName>
    </recommendedName>
</protein>
<proteinExistence type="predicted"/>
<evidence type="ECO:0008006" key="2">
    <source>
        <dbReference type="Google" id="ProtNLM"/>
    </source>
</evidence>
<evidence type="ECO:0000313" key="1">
    <source>
        <dbReference type="EMBL" id="KKN38085.1"/>
    </source>
</evidence>
<dbReference type="SUPFAM" id="SSF52980">
    <property type="entry name" value="Restriction endonuclease-like"/>
    <property type="match status" value="1"/>
</dbReference>
<gene>
    <name evidence="1" type="ORF">LCGC14_0757050</name>
</gene>
<dbReference type="InterPro" id="IPR011335">
    <property type="entry name" value="Restrct_endonuc-II-like"/>
</dbReference>
<dbReference type="AlphaFoldDB" id="A0A0F9Q2C5"/>